<dbReference type="RefSeq" id="WP_328282087.1">
    <property type="nucleotide sequence ID" value="NZ_JARTLD010000073.1"/>
</dbReference>
<feature type="domain" description="ABC transmembrane type-1" evidence="8">
    <location>
        <begin position="75"/>
        <end position="283"/>
    </location>
</feature>
<dbReference type="Gene3D" id="1.10.3720.10">
    <property type="entry name" value="MetI-like"/>
    <property type="match status" value="1"/>
</dbReference>
<keyword evidence="2 7" id="KW-0813">Transport</keyword>
<evidence type="ECO:0000256" key="4">
    <source>
        <dbReference type="ARBA" id="ARBA00022692"/>
    </source>
</evidence>
<reference evidence="9 10" key="1">
    <citation type="submission" date="2023-03" db="EMBL/GenBank/DDBJ databases">
        <title>Bacillus Genome Sequencing.</title>
        <authorList>
            <person name="Dunlap C."/>
        </authorList>
    </citation>
    <scope>NUCLEOTIDE SEQUENCE [LARGE SCALE GENOMIC DNA]</scope>
    <source>
        <strain evidence="9 10">NRS-52</strain>
    </source>
</reference>
<evidence type="ECO:0000256" key="1">
    <source>
        <dbReference type="ARBA" id="ARBA00004651"/>
    </source>
</evidence>
<feature type="transmembrane region" description="Helical" evidence="7">
    <location>
        <begin position="183"/>
        <end position="208"/>
    </location>
</feature>
<evidence type="ECO:0000313" key="9">
    <source>
        <dbReference type="EMBL" id="MED5020645.1"/>
    </source>
</evidence>
<accession>A0ABU6Q2G0</accession>
<dbReference type="SUPFAM" id="SSF161098">
    <property type="entry name" value="MetI-like"/>
    <property type="match status" value="1"/>
</dbReference>
<dbReference type="CDD" id="cd06261">
    <property type="entry name" value="TM_PBP2"/>
    <property type="match status" value="1"/>
</dbReference>
<keyword evidence="10" id="KW-1185">Reference proteome</keyword>
<organism evidence="9 10">
    <name type="scientific">Paenibacillus chibensis</name>
    <dbReference type="NCBI Taxonomy" id="59846"/>
    <lineage>
        <taxon>Bacteria</taxon>
        <taxon>Bacillati</taxon>
        <taxon>Bacillota</taxon>
        <taxon>Bacilli</taxon>
        <taxon>Bacillales</taxon>
        <taxon>Paenibacillaceae</taxon>
        <taxon>Paenibacillus</taxon>
    </lineage>
</organism>
<evidence type="ECO:0000256" key="6">
    <source>
        <dbReference type="ARBA" id="ARBA00023136"/>
    </source>
</evidence>
<sequence length="298" mass="33985">MLIRKNAGDFWFETMNYLFLMLLGVITLYPFVNLLAISLNDSVDAIKGGIYVFPRVFSLNNYKIIFQNHELYSAAVLSVIRTLIGTFLSLICTMMLAYTLSRREFVLRKLFNIIIIFSLYVNGGLIPFYVLIKNLHMNNTFWVYIIPGLIGAFNVIIIRSYFEQLPEGLMESARIDGANDFSILFRVIIPISMPVIATITLFVAVGHWNSWFDNYLYNSKQSLSVLQYELMKILTESTQQISASASASGHVDQEVLKVTTPQSIRASMTIIVTIPILLVYPFMQRYFIKGIMVGAMKE</sequence>
<keyword evidence="5 7" id="KW-1133">Transmembrane helix</keyword>
<keyword evidence="4 7" id="KW-0812">Transmembrane</keyword>
<dbReference type="Pfam" id="PF00528">
    <property type="entry name" value="BPD_transp_1"/>
    <property type="match status" value="1"/>
</dbReference>
<evidence type="ECO:0000259" key="8">
    <source>
        <dbReference type="PROSITE" id="PS50928"/>
    </source>
</evidence>
<gene>
    <name evidence="9" type="ORF">P9847_25630</name>
</gene>
<name>A0ABU6Q2G0_9BACL</name>
<evidence type="ECO:0000256" key="7">
    <source>
        <dbReference type="RuleBase" id="RU363032"/>
    </source>
</evidence>
<evidence type="ECO:0000313" key="10">
    <source>
        <dbReference type="Proteomes" id="UP001343257"/>
    </source>
</evidence>
<dbReference type="InterPro" id="IPR000515">
    <property type="entry name" value="MetI-like"/>
</dbReference>
<feature type="transmembrane region" description="Helical" evidence="7">
    <location>
        <begin position="12"/>
        <end position="32"/>
    </location>
</feature>
<keyword evidence="3" id="KW-1003">Cell membrane</keyword>
<comment type="similarity">
    <text evidence="7">Belongs to the binding-protein-dependent transport system permease family.</text>
</comment>
<dbReference type="PROSITE" id="PS50928">
    <property type="entry name" value="ABC_TM1"/>
    <property type="match status" value="1"/>
</dbReference>
<evidence type="ECO:0000256" key="2">
    <source>
        <dbReference type="ARBA" id="ARBA00022448"/>
    </source>
</evidence>
<keyword evidence="6 7" id="KW-0472">Membrane</keyword>
<feature type="transmembrane region" description="Helical" evidence="7">
    <location>
        <begin position="71"/>
        <end position="98"/>
    </location>
</feature>
<dbReference type="PANTHER" id="PTHR43744">
    <property type="entry name" value="ABC TRANSPORTER PERMEASE PROTEIN MG189-RELATED-RELATED"/>
    <property type="match status" value="1"/>
</dbReference>
<feature type="transmembrane region" description="Helical" evidence="7">
    <location>
        <begin position="141"/>
        <end position="162"/>
    </location>
</feature>
<comment type="subcellular location">
    <subcellularLocation>
        <location evidence="1 7">Cell membrane</location>
        <topology evidence="1 7">Multi-pass membrane protein</topology>
    </subcellularLocation>
</comment>
<protein>
    <submittedName>
        <fullName evidence="9">Carbohydrate ABC transporter permease</fullName>
    </submittedName>
</protein>
<dbReference type="Proteomes" id="UP001343257">
    <property type="component" value="Unassembled WGS sequence"/>
</dbReference>
<feature type="transmembrane region" description="Helical" evidence="7">
    <location>
        <begin position="264"/>
        <end position="283"/>
    </location>
</feature>
<proteinExistence type="inferred from homology"/>
<feature type="transmembrane region" description="Helical" evidence="7">
    <location>
        <begin position="110"/>
        <end position="129"/>
    </location>
</feature>
<dbReference type="InterPro" id="IPR035906">
    <property type="entry name" value="MetI-like_sf"/>
</dbReference>
<comment type="caution">
    <text evidence="9">The sequence shown here is derived from an EMBL/GenBank/DDBJ whole genome shotgun (WGS) entry which is preliminary data.</text>
</comment>
<dbReference type="EMBL" id="JARTLD010000073">
    <property type="protein sequence ID" value="MED5020645.1"/>
    <property type="molecule type" value="Genomic_DNA"/>
</dbReference>
<dbReference type="PANTHER" id="PTHR43744:SF9">
    <property type="entry name" value="POLYGALACTURONAN_RHAMNOGALACTURONAN TRANSPORT SYSTEM PERMEASE PROTEIN YTCP"/>
    <property type="match status" value="1"/>
</dbReference>
<evidence type="ECO:0000256" key="5">
    <source>
        <dbReference type="ARBA" id="ARBA00022989"/>
    </source>
</evidence>
<evidence type="ECO:0000256" key="3">
    <source>
        <dbReference type="ARBA" id="ARBA00022475"/>
    </source>
</evidence>